<keyword evidence="2" id="KW-1185">Reference proteome</keyword>
<name>A0ACC2M537_PERAE</name>
<comment type="caution">
    <text evidence="1">The sequence shown here is derived from an EMBL/GenBank/DDBJ whole genome shotgun (WGS) entry which is preliminary data.</text>
</comment>
<protein>
    <submittedName>
        <fullName evidence="1">Uncharacterized protein</fullName>
    </submittedName>
</protein>
<sequence length="117" mass="12936">MLQLLVAVAFSAVPLTLYLPPVRSLNLFVETVEKLLRYTRVYTGRVYIRIRHAWARVVASLFRVSIIIYLSVSLALGSLPVAAIQIGFGTTIARAPDSWQISPRVGGCFLCQKKGDS</sequence>
<reference evidence="1 2" key="1">
    <citation type="journal article" date="2022" name="Hortic Res">
        <title>A haplotype resolved chromosomal level avocado genome allows analysis of novel avocado genes.</title>
        <authorList>
            <person name="Nath O."/>
            <person name="Fletcher S.J."/>
            <person name="Hayward A."/>
            <person name="Shaw L.M."/>
            <person name="Masouleh A.K."/>
            <person name="Furtado A."/>
            <person name="Henry R.J."/>
            <person name="Mitter N."/>
        </authorList>
    </citation>
    <scope>NUCLEOTIDE SEQUENCE [LARGE SCALE GENOMIC DNA]</scope>
    <source>
        <strain evidence="2">cv. Hass</strain>
    </source>
</reference>
<evidence type="ECO:0000313" key="1">
    <source>
        <dbReference type="EMBL" id="KAJ8640902.1"/>
    </source>
</evidence>
<evidence type="ECO:0000313" key="2">
    <source>
        <dbReference type="Proteomes" id="UP001234297"/>
    </source>
</evidence>
<dbReference type="Proteomes" id="UP001234297">
    <property type="component" value="Chromosome 5"/>
</dbReference>
<dbReference type="EMBL" id="CM056813">
    <property type="protein sequence ID" value="KAJ8640902.1"/>
    <property type="molecule type" value="Genomic_DNA"/>
</dbReference>
<organism evidence="1 2">
    <name type="scientific">Persea americana</name>
    <name type="common">Avocado</name>
    <dbReference type="NCBI Taxonomy" id="3435"/>
    <lineage>
        <taxon>Eukaryota</taxon>
        <taxon>Viridiplantae</taxon>
        <taxon>Streptophyta</taxon>
        <taxon>Embryophyta</taxon>
        <taxon>Tracheophyta</taxon>
        <taxon>Spermatophyta</taxon>
        <taxon>Magnoliopsida</taxon>
        <taxon>Magnoliidae</taxon>
        <taxon>Laurales</taxon>
        <taxon>Lauraceae</taxon>
        <taxon>Persea</taxon>
    </lineage>
</organism>
<accession>A0ACC2M537</accession>
<proteinExistence type="predicted"/>
<gene>
    <name evidence="1" type="ORF">MRB53_017596</name>
</gene>